<dbReference type="Proteomes" id="UP000791440">
    <property type="component" value="Unassembled WGS sequence"/>
</dbReference>
<dbReference type="GO" id="GO:0006122">
    <property type="term" value="P:mitochondrial electron transport, ubiquinol to cytochrome c"/>
    <property type="evidence" value="ECO:0007669"/>
    <property type="project" value="InterPro"/>
</dbReference>
<keyword evidence="3" id="KW-1185">Reference proteome</keyword>
<dbReference type="Pfam" id="PF08997">
    <property type="entry name" value="UCR_6-4kD"/>
    <property type="match status" value="1"/>
</dbReference>
<protein>
    <recommendedName>
        <fullName evidence="4">Cytochrome b-c1 complex subunit 10</fullName>
    </recommendedName>
</protein>
<keyword evidence="1" id="KW-0472">Membrane</keyword>
<organism evidence="2 3">
    <name type="scientific">Manduca sexta</name>
    <name type="common">Tobacco hawkmoth</name>
    <name type="synonym">Tobacco hornworm</name>
    <dbReference type="NCBI Taxonomy" id="7130"/>
    <lineage>
        <taxon>Eukaryota</taxon>
        <taxon>Metazoa</taxon>
        <taxon>Ecdysozoa</taxon>
        <taxon>Arthropoda</taxon>
        <taxon>Hexapoda</taxon>
        <taxon>Insecta</taxon>
        <taxon>Pterygota</taxon>
        <taxon>Neoptera</taxon>
        <taxon>Endopterygota</taxon>
        <taxon>Lepidoptera</taxon>
        <taxon>Glossata</taxon>
        <taxon>Ditrysia</taxon>
        <taxon>Bombycoidea</taxon>
        <taxon>Sphingidae</taxon>
        <taxon>Sphinginae</taxon>
        <taxon>Sphingini</taxon>
        <taxon>Manduca</taxon>
    </lineage>
</organism>
<dbReference type="PANTHER" id="PTHR15420:SF2">
    <property type="entry name" value="CYTOCHROME B-C1 COMPLEX SUBUNIT 10"/>
    <property type="match status" value="1"/>
</dbReference>
<accession>A0A921ZTP9</accession>
<name>A0A921ZTP9_MANSE</name>
<dbReference type="EMBL" id="JH668974">
    <property type="protein sequence ID" value="KAG6463359.1"/>
    <property type="molecule type" value="Genomic_DNA"/>
</dbReference>
<sequence>MRLGKKQVEQLSGFTTTFITYGLAAFIGMVYLTDWRAVVNYIPYYNQKFESTKKPEC</sequence>
<dbReference type="GO" id="GO:0005743">
    <property type="term" value="C:mitochondrial inner membrane"/>
    <property type="evidence" value="ECO:0007669"/>
    <property type="project" value="TreeGrafter"/>
</dbReference>
<dbReference type="PANTHER" id="PTHR15420">
    <property type="entry name" value="UBIQUINOL-CYTOCHROME C REDUCTASE COMPLEX 6.4 KD PROTEIN"/>
    <property type="match status" value="1"/>
</dbReference>
<keyword evidence="1" id="KW-1133">Transmembrane helix</keyword>
<reference evidence="2" key="2">
    <citation type="submission" date="2020-12" db="EMBL/GenBank/DDBJ databases">
        <authorList>
            <person name="Kanost M."/>
        </authorList>
    </citation>
    <scope>NUCLEOTIDE SEQUENCE</scope>
</reference>
<evidence type="ECO:0000313" key="2">
    <source>
        <dbReference type="EMBL" id="KAG6463359.1"/>
    </source>
</evidence>
<dbReference type="AlphaFoldDB" id="A0A921ZTP9"/>
<dbReference type="InterPro" id="IPR015089">
    <property type="entry name" value="UQCR"/>
</dbReference>
<reference evidence="2" key="1">
    <citation type="journal article" date="2016" name="Insect Biochem. Mol. Biol.">
        <title>Multifaceted biological insights from a draft genome sequence of the tobacco hornworm moth, Manduca sexta.</title>
        <authorList>
            <person name="Kanost M.R."/>
            <person name="Arrese E.L."/>
            <person name="Cao X."/>
            <person name="Chen Y.R."/>
            <person name="Chellapilla S."/>
            <person name="Goldsmith M.R."/>
            <person name="Grosse-Wilde E."/>
            <person name="Heckel D.G."/>
            <person name="Herndon N."/>
            <person name="Jiang H."/>
            <person name="Papanicolaou A."/>
            <person name="Qu J."/>
            <person name="Soulages J.L."/>
            <person name="Vogel H."/>
            <person name="Walters J."/>
            <person name="Waterhouse R.M."/>
            <person name="Ahn S.J."/>
            <person name="Almeida F.C."/>
            <person name="An C."/>
            <person name="Aqrawi P."/>
            <person name="Bretschneider A."/>
            <person name="Bryant W.B."/>
            <person name="Bucks S."/>
            <person name="Chao H."/>
            <person name="Chevignon G."/>
            <person name="Christen J.M."/>
            <person name="Clarke D.F."/>
            <person name="Dittmer N.T."/>
            <person name="Ferguson L.C.F."/>
            <person name="Garavelou S."/>
            <person name="Gordon K.H.J."/>
            <person name="Gunaratna R.T."/>
            <person name="Han Y."/>
            <person name="Hauser F."/>
            <person name="He Y."/>
            <person name="Heidel-Fischer H."/>
            <person name="Hirsh A."/>
            <person name="Hu Y."/>
            <person name="Jiang H."/>
            <person name="Kalra D."/>
            <person name="Klinner C."/>
            <person name="Konig C."/>
            <person name="Kovar C."/>
            <person name="Kroll A.R."/>
            <person name="Kuwar S.S."/>
            <person name="Lee S.L."/>
            <person name="Lehman R."/>
            <person name="Li K."/>
            <person name="Li Z."/>
            <person name="Liang H."/>
            <person name="Lovelace S."/>
            <person name="Lu Z."/>
            <person name="Mansfield J.H."/>
            <person name="McCulloch K.J."/>
            <person name="Mathew T."/>
            <person name="Morton B."/>
            <person name="Muzny D.M."/>
            <person name="Neunemann D."/>
            <person name="Ongeri F."/>
            <person name="Pauchet Y."/>
            <person name="Pu L.L."/>
            <person name="Pyrousis I."/>
            <person name="Rao X.J."/>
            <person name="Redding A."/>
            <person name="Roesel C."/>
            <person name="Sanchez-Gracia A."/>
            <person name="Schaack S."/>
            <person name="Shukla A."/>
            <person name="Tetreau G."/>
            <person name="Wang Y."/>
            <person name="Xiong G.H."/>
            <person name="Traut W."/>
            <person name="Walsh T.K."/>
            <person name="Worley K.C."/>
            <person name="Wu D."/>
            <person name="Wu W."/>
            <person name="Wu Y.Q."/>
            <person name="Zhang X."/>
            <person name="Zou Z."/>
            <person name="Zucker H."/>
            <person name="Briscoe A.D."/>
            <person name="Burmester T."/>
            <person name="Clem R.J."/>
            <person name="Feyereisen R."/>
            <person name="Grimmelikhuijzen C.J.P."/>
            <person name="Hamodrakas S.J."/>
            <person name="Hansson B.S."/>
            <person name="Huguet E."/>
            <person name="Jermiin L.S."/>
            <person name="Lan Q."/>
            <person name="Lehman H.K."/>
            <person name="Lorenzen M."/>
            <person name="Merzendorfer H."/>
            <person name="Michalopoulos I."/>
            <person name="Morton D.B."/>
            <person name="Muthukrishnan S."/>
            <person name="Oakeshott J.G."/>
            <person name="Palmer W."/>
            <person name="Park Y."/>
            <person name="Passarelli A.L."/>
            <person name="Rozas J."/>
            <person name="Schwartz L.M."/>
            <person name="Smith W."/>
            <person name="Southgate A."/>
            <person name="Vilcinskas A."/>
            <person name="Vogt R."/>
            <person name="Wang P."/>
            <person name="Werren J."/>
            <person name="Yu X.Q."/>
            <person name="Zhou J.J."/>
            <person name="Brown S.J."/>
            <person name="Scherer S.E."/>
            <person name="Richards S."/>
            <person name="Blissard G.W."/>
        </authorList>
    </citation>
    <scope>NUCLEOTIDE SEQUENCE</scope>
</reference>
<feature type="transmembrane region" description="Helical" evidence="1">
    <location>
        <begin position="12"/>
        <end position="32"/>
    </location>
</feature>
<evidence type="ECO:0008006" key="4">
    <source>
        <dbReference type="Google" id="ProtNLM"/>
    </source>
</evidence>
<proteinExistence type="predicted"/>
<gene>
    <name evidence="2" type="ORF">O3G_MSEX013823</name>
</gene>
<keyword evidence="1" id="KW-0812">Transmembrane</keyword>
<evidence type="ECO:0000256" key="1">
    <source>
        <dbReference type="SAM" id="Phobius"/>
    </source>
</evidence>
<comment type="caution">
    <text evidence="2">The sequence shown here is derived from an EMBL/GenBank/DDBJ whole genome shotgun (WGS) entry which is preliminary data.</text>
</comment>
<evidence type="ECO:0000313" key="3">
    <source>
        <dbReference type="Proteomes" id="UP000791440"/>
    </source>
</evidence>